<dbReference type="EMBL" id="SMBJ01000012">
    <property type="protein sequence ID" value="TCU20774.1"/>
    <property type="molecule type" value="Genomic_DNA"/>
</dbReference>
<organism evidence="2 3">
    <name type="scientific">Rhizobium azibense</name>
    <dbReference type="NCBI Taxonomy" id="1136135"/>
    <lineage>
        <taxon>Bacteria</taxon>
        <taxon>Pseudomonadati</taxon>
        <taxon>Pseudomonadota</taxon>
        <taxon>Alphaproteobacteria</taxon>
        <taxon>Hyphomicrobiales</taxon>
        <taxon>Rhizobiaceae</taxon>
        <taxon>Rhizobium/Agrobacterium group</taxon>
        <taxon>Rhizobium</taxon>
    </lineage>
</organism>
<dbReference type="Proteomes" id="UP000295547">
    <property type="component" value="Unassembled WGS sequence"/>
</dbReference>
<proteinExistence type="predicted"/>
<sequence length="67" mass="7835">MISLHPALHGKWNWIAGAYLMKERSKWLGWKNMHGNWCSDLVRHHSMRITPRGDKTGMVLIHNDLNS</sequence>
<dbReference type="AlphaFoldDB" id="A0A4R3RJ25"/>
<protein>
    <submittedName>
        <fullName evidence="2">Uncharacterized protein</fullName>
    </submittedName>
</protein>
<evidence type="ECO:0000313" key="1">
    <source>
        <dbReference type="EMBL" id="TCU20774.1"/>
    </source>
</evidence>
<comment type="caution">
    <text evidence="2">The sequence shown here is derived from an EMBL/GenBank/DDBJ whole genome shotgun (WGS) entry which is preliminary data.</text>
</comment>
<evidence type="ECO:0000313" key="3">
    <source>
        <dbReference type="Proteomes" id="UP000295507"/>
    </source>
</evidence>
<accession>A0A4R3RJ25</accession>
<evidence type="ECO:0000313" key="2">
    <source>
        <dbReference type="EMBL" id="TCU35151.1"/>
    </source>
</evidence>
<name>A0A4R3RJ25_9HYPH</name>
<gene>
    <name evidence="2" type="ORF">EV129_110147</name>
    <name evidence="1" type="ORF">EV130_112148</name>
</gene>
<dbReference type="EMBL" id="SMBK01000010">
    <property type="protein sequence ID" value="TCU35151.1"/>
    <property type="molecule type" value="Genomic_DNA"/>
</dbReference>
<dbReference type="Proteomes" id="UP000295507">
    <property type="component" value="Unassembled WGS sequence"/>
</dbReference>
<evidence type="ECO:0000313" key="4">
    <source>
        <dbReference type="Proteomes" id="UP000295547"/>
    </source>
</evidence>
<keyword evidence="4" id="KW-1185">Reference proteome</keyword>
<reference evidence="3 4" key="1">
    <citation type="submission" date="2019-03" db="EMBL/GenBank/DDBJ databases">
        <title>Genomic Encyclopedia of Type Strains, Phase IV (KMG-V): Genome sequencing to study the core and pangenomes of soil and plant-associated prokaryotes.</title>
        <authorList>
            <person name="Whitman W."/>
        </authorList>
    </citation>
    <scope>NUCLEOTIDE SEQUENCE [LARGE SCALE GENOMIC DNA]</scope>
    <source>
        <strain evidence="1 4">Gr42</strain>
        <strain evidence="2 3">IE4868</strain>
    </source>
</reference>